<proteinExistence type="predicted"/>
<dbReference type="Proteomes" id="UP001227268">
    <property type="component" value="Unassembled WGS sequence"/>
</dbReference>
<gene>
    <name evidence="1" type="ORF">QFC21_003100</name>
</gene>
<organism evidence="1 2">
    <name type="scientific">Naganishia friedmannii</name>
    <dbReference type="NCBI Taxonomy" id="89922"/>
    <lineage>
        <taxon>Eukaryota</taxon>
        <taxon>Fungi</taxon>
        <taxon>Dikarya</taxon>
        <taxon>Basidiomycota</taxon>
        <taxon>Agaricomycotina</taxon>
        <taxon>Tremellomycetes</taxon>
        <taxon>Filobasidiales</taxon>
        <taxon>Filobasidiaceae</taxon>
        <taxon>Naganishia</taxon>
    </lineage>
</organism>
<keyword evidence="2" id="KW-1185">Reference proteome</keyword>
<name>A0ACC2VSK6_9TREE</name>
<evidence type="ECO:0000313" key="1">
    <source>
        <dbReference type="EMBL" id="KAJ9101761.1"/>
    </source>
</evidence>
<evidence type="ECO:0000313" key="2">
    <source>
        <dbReference type="Proteomes" id="UP001227268"/>
    </source>
</evidence>
<reference evidence="1" key="1">
    <citation type="submission" date="2023-04" db="EMBL/GenBank/DDBJ databases">
        <title>Draft Genome sequencing of Naganishia species isolated from polar environments using Oxford Nanopore Technology.</title>
        <authorList>
            <person name="Leo P."/>
            <person name="Venkateswaran K."/>
        </authorList>
    </citation>
    <scope>NUCLEOTIDE SEQUENCE</scope>
    <source>
        <strain evidence="1">MNA-CCFEE 5423</strain>
    </source>
</reference>
<accession>A0ACC2VSK6</accession>
<sequence length="889" mass="97132">MAGDETAGGSGHPFHPFEVNAPHLAYAFLGGFVVLFSLCSLFIKERLYIGEAVVSTVVGIVLGPYALNLFNPGSWGGHSKSSEVTDEITLEVTRVVIAVGVFAIGVELPKKYIKHHWKSLAFLVGPIMAWGWIVTALFMWALIPHLEFLTCLAIAACVTPTDPILAQAVVGGRFATKHVPAHIRHLLSAESGCNDGAAFPFLCKYEVALGIVIGSILGYVARKAIKFSEKRGYIDRQSFVAQYISLALLTVGILTLLGSDDLLGAFFCGTAFAWERLPIILALYKWIPDIKTVREAAFVGWFGPMGVGAIFIATLAKTDLPLAARETDTPVTQTELLAATIQPIVAFMVLCSVVCHGLSIPFFSLTRRVHSMTHTWSRQSFGDEPAWASHARRITPGESIRINRDDDGEIADDGITDRGDPLVISNEKELSRSQSNSLGSRTVTGSSGEQQDLPCQTGGGERADVEAMENGTYSPDVANRHARPGEEDEADDDFFEDEDDGRTTPILAEYREGPHLVRERKKDDADSVEVELFQNYFAKDKPTKATRFKHPQPLKHHEVDLLHEKLDHSAEHAADHVRDGGKDRVDRLGLGMMGVEETRDEAREEEERENDNERRERVLAGGEDENVVKREQSRRSDQHSGHVRNPSGGDPTFPALARSDSASSGGPVDREDEDLPHDTYGHPLQTTNTRGTQNNTEEYELGRVSSRVSAVFGGGRKKARQPSITKRFLGGFGKKSDSEDNVRPRDIEEGVATGDVDNGNLAHPDSIGRPILTPATTIQRSGSPPRHSSLRFAPDTAESSETAPGPASYKRPAPNPSLSMYRSSTLQPGSHSKAEETPKGQQYYKRGRNNPSLAMFKARTVNDTDSLNDGTERPSVSFRLPTKKGAGGK</sequence>
<comment type="caution">
    <text evidence="1">The sequence shown here is derived from an EMBL/GenBank/DDBJ whole genome shotgun (WGS) entry which is preliminary data.</text>
</comment>
<protein>
    <submittedName>
        <fullName evidence="1">Uncharacterized protein</fullName>
    </submittedName>
</protein>
<dbReference type="EMBL" id="JASBWT010000009">
    <property type="protein sequence ID" value="KAJ9101761.1"/>
    <property type="molecule type" value="Genomic_DNA"/>
</dbReference>